<feature type="region of interest" description="Disordered" evidence="1">
    <location>
        <begin position="34"/>
        <end position="67"/>
    </location>
</feature>
<evidence type="ECO:0000256" key="1">
    <source>
        <dbReference type="SAM" id="MobiDB-lite"/>
    </source>
</evidence>
<dbReference type="EMBL" id="OBMM01000005">
    <property type="protein sequence ID" value="SOC26543.1"/>
    <property type="molecule type" value="Genomic_DNA"/>
</dbReference>
<organism evidence="2 3">
    <name type="scientific">Thalassospira xiamenensis</name>
    <dbReference type="NCBI Taxonomy" id="220697"/>
    <lineage>
        <taxon>Bacteria</taxon>
        <taxon>Pseudomonadati</taxon>
        <taxon>Pseudomonadota</taxon>
        <taxon>Alphaproteobacteria</taxon>
        <taxon>Rhodospirillales</taxon>
        <taxon>Thalassospiraceae</taxon>
        <taxon>Thalassospira</taxon>
    </lineage>
</organism>
<sequence length="67" mass="7879">MEKPVRTARPLQTAGELIARFASMTIQRLERVEDDVDISNLIQKEERRRTSPRTSHPKNKKNRHRKG</sequence>
<evidence type="ECO:0000313" key="3">
    <source>
        <dbReference type="Proteomes" id="UP000219068"/>
    </source>
</evidence>
<evidence type="ECO:0000313" key="2">
    <source>
        <dbReference type="EMBL" id="SOC26543.1"/>
    </source>
</evidence>
<dbReference type="AlphaFoldDB" id="A0A285TTL5"/>
<feature type="compositionally biased region" description="Basic residues" evidence="1">
    <location>
        <begin position="55"/>
        <end position="67"/>
    </location>
</feature>
<gene>
    <name evidence="2" type="ORF">SAMN05428964_105133</name>
</gene>
<accession>A0A285TTL5</accession>
<dbReference type="Proteomes" id="UP000219068">
    <property type="component" value="Unassembled WGS sequence"/>
</dbReference>
<reference evidence="2 3" key="1">
    <citation type="submission" date="2017-08" db="EMBL/GenBank/DDBJ databases">
        <authorList>
            <person name="de Groot N.N."/>
        </authorList>
    </citation>
    <scope>NUCLEOTIDE SEQUENCE [LARGE SCALE GENOMIC DNA]</scope>
    <source>
        <strain evidence="2 3">USBA 78</strain>
    </source>
</reference>
<protein>
    <submittedName>
        <fullName evidence="2">Uncharacterized protein</fullName>
    </submittedName>
</protein>
<dbReference type="RefSeq" id="WP_097052706.1">
    <property type="nucleotide sequence ID" value="NZ_OBMM01000005.1"/>
</dbReference>
<proteinExistence type="predicted"/>
<name>A0A285TTL5_9PROT</name>